<protein>
    <submittedName>
        <fullName evidence="1">Uncharacterized protein</fullName>
    </submittedName>
</protein>
<evidence type="ECO:0000313" key="1">
    <source>
        <dbReference type="EMBL" id="OHB12956.1"/>
    </source>
</evidence>
<proteinExistence type="predicted"/>
<organism evidence="1 2">
    <name type="scientific">Candidatus Zambryskibacteria bacterium RIFCSPLOWO2_12_FULL_39_23</name>
    <dbReference type="NCBI Taxonomy" id="1802776"/>
    <lineage>
        <taxon>Bacteria</taxon>
        <taxon>Candidatus Zambryskiibacteriota</taxon>
    </lineage>
</organism>
<accession>A0A1G2UU98</accession>
<dbReference type="Proteomes" id="UP000176558">
    <property type="component" value="Unassembled WGS sequence"/>
</dbReference>
<comment type="caution">
    <text evidence="1">The sequence shown here is derived from an EMBL/GenBank/DDBJ whole genome shotgun (WGS) entry which is preliminary data.</text>
</comment>
<evidence type="ECO:0000313" key="2">
    <source>
        <dbReference type="Proteomes" id="UP000176558"/>
    </source>
</evidence>
<dbReference type="EMBL" id="MHWT01000008">
    <property type="protein sequence ID" value="OHB12956.1"/>
    <property type="molecule type" value="Genomic_DNA"/>
</dbReference>
<gene>
    <name evidence="1" type="ORF">A3G99_01640</name>
</gene>
<dbReference type="AlphaFoldDB" id="A0A1G2UU98"/>
<reference evidence="1 2" key="1">
    <citation type="journal article" date="2016" name="Nat. Commun.">
        <title>Thousands of microbial genomes shed light on interconnected biogeochemical processes in an aquifer system.</title>
        <authorList>
            <person name="Anantharaman K."/>
            <person name="Brown C.T."/>
            <person name="Hug L.A."/>
            <person name="Sharon I."/>
            <person name="Castelle C.J."/>
            <person name="Probst A.J."/>
            <person name="Thomas B.C."/>
            <person name="Singh A."/>
            <person name="Wilkins M.J."/>
            <person name="Karaoz U."/>
            <person name="Brodie E.L."/>
            <person name="Williams K.H."/>
            <person name="Hubbard S.S."/>
            <person name="Banfield J.F."/>
        </authorList>
    </citation>
    <scope>NUCLEOTIDE SEQUENCE [LARGE SCALE GENOMIC DNA]</scope>
</reference>
<name>A0A1G2UU98_9BACT</name>
<sequence>MSKEDAVRKLIALVNHNRNGSIYKQPLSTITERGIRELALKVAIEDEKEQEEPLVRSGKELPRFAPKFVP</sequence>